<keyword evidence="4" id="KW-0677">Repeat</keyword>
<sequence>MNRNSEEVTGMKLDDEAVRSLRQARVLREFELGINHLDFSPNAEWLVGSGEDDQIVVYGCDTGLKKNVIFSKKYGVDLVQFAPRSKSSAIYASTKIDDTLRYLSLVDNKYIRYFKGHGKRVCGLHMSPRDGCFLSASLDRTVRLWDLRNNNAVHTLQINGRPFVSYDPEGAIFAAFPTVDSISLFDARFLSKGPFKSVPHGITSKSVEDITGIKFSPHGRHIMLISKNQIHVFDAFTGTKLNLNLSGHANRSGVPLEASYSPDSQFIFCGSTDGRVHVWNAQKGYKVCVLKADSSSDPIRCVKFSPKHMLLATGCSVVSLWFPDVRELSNFEDEDEELVMNEFLS</sequence>
<comment type="similarity">
    <text evidence="2">Belongs to the WD repeat SWD2 family.</text>
</comment>
<dbReference type="GO" id="GO:0048188">
    <property type="term" value="C:Set1C/COMPASS complex"/>
    <property type="evidence" value="ECO:0007669"/>
    <property type="project" value="TreeGrafter"/>
</dbReference>
<comment type="subcellular location">
    <subcellularLocation>
        <location evidence="1">Nucleus</location>
    </subcellularLocation>
</comment>
<evidence type="ECO:0000256" key="4">
    <source>
        <dbReference type="ARBA" id="ARBA00022737"/>
    </source>
</evidence>
<dbReference type="InterPro" id="IPR036322">
    <property type="entry name" value="WD40_repeat_dom_sf"/>
</dbReference>
<evidence type="ECO:0000256" key="5">
    <source>
        <dbReference type="ARBA" id="ARBA00023242"/>
    </source>
</evidence>
<keyword evidence="5" id="KW-0539">Nucleus</keyword>
<dbReference type="SMART" id="SM00320">
    <property type="entry name" value="WD40"/>
    <property type="match status" value="5"/>
</dbReference>
<dbReference type="GO" id="GO:0016070">
    <property type="term" value="P:RNA metabolic process"/>
    <property type="evidence" value="ECO:0007669"/>
    <property type="project" value="UniProtKB-ARBA"/>
</dbReference>
<evidence type="ECO:0000313" key="8">
    <source>
        <dbReference type="Proteomes" id="UP000678499"/>
    </source>
</evidence>
<name>A0A7R9BNZ6_9CRUS</name>
<dbReference type="PROSITE" id="PS50294">
    <property type="entry name" value="WD_REPEATS_REGION"/>
    <property type="match status" value="1"/>
</dbReference>
<dbReference type="GO" id="GO:0003682">
    <property type="term" value="F:chromatin binding"/>
    <property type="evidence" value="ECO:0007669"/>
    <property type="project" value="TreeGrafter"/>
</dbReference>
<evidence type="ECO:0000256" key="3">
    <source>
        <dbReference type="ARBA" id="ARBA00022574"/>
    </source>
</evidence>
<dbReference type="Pfam" id="PF00400">
    <property type="entry name" value="WD40"/>
    <property type="match status" value="4"/>
</dbReference>
<dbReference type="EMBL" id="OA882957">
    <property type="protein sequence ID" value="CAD7277476.1"/>
    <property type="molecule type" value="Genomic_DNA"/>
</dbReference>
<proteinExistence type="inferred from homology"/>
<accession>A0A7R9BNZ6</accession>
<dbReference type="AlphaFoldDB" id="A0A7R9BNZ6"/>
<protein>
    <recommendedName>
        <fullName evidence="9">WD repeat-containing protein 82</fullName>
    </recommendedName>
</protein>
<dbReference type="PANTHER" id="PTHR19861">
    <property type="entry name" value="WD40 REPEAT PROTEIN SWD2"/>
    <property type="match status" value="1"/>
</dbReference>
<feature type="repeat" description="WD" evidence="6">
    <location>
        <begin position="114"/>
        <end position="155"/>
    </location>
</feature>
<keyword evidence="8" id="KW-1185">Reference proteome</keyword>
<dbReference type="InterPro" id="IPR037867">
    <property type="entry name" value="Swd2/WDR82"/>
</dbReference>
<evidence type="ECO:0000256" key="2">
    <source>
        <dbReference type="ARBA" id="ARBA00005616"/>
    </source>
</evidence>
<gene>
    <name evidence="7" type="ORF">NMOB1V02_LOCUS5209</name>
</gene>
<dbReference type="Proteomes" id="UP000678499">
    <property type="component" value="Unassembled WGS sequence"/>
</dbReference>
<dbReference type="PROSITE" id="PS50082">
    <property type="entry name" value="WD_REPEATS_2"/>
    <property type="match status" value="2"/>
</dbReference>
<evidence type="ECO:0008006" key="9">
    <source>
        <dbReference type="Google" id="ProtNLM"/>
    </source>
</evidence>
<feature type="repeat" description="WD" evidence="6">
    <location>
        <begin position="259"/>
        <end position="289"/>
    </location>
</feature>
<dbReference type="PANTHER" id="PTHR19861:SF0">
    <property type="entry name" value="WD REPEAT-CONTAINING PROTEIN 82"/>
    <property type="match status" value="1"/>
</dbReference>
<dbReference type="SUPFAM" id="SSF50978">
    <property type="entry name" value="WD40 repeat-like"/>
    <property type="match status" value="1"/>
</dbReference>
<dbReference type="InterPro" id="IPR001680">
    <property type="entry name" value="WD40_rpt"/>
</dbReference>
<keyword evidence="3 6" id="KW-0853">WD repeat</keyword>
<reference evidence="7" key="1">
    <citation type="submission" date="2020-11" db="EMBL/GenBank/DDBJ databases">
        <authorList>
            <person name="Tran Van P."/>
        </authorList>
    </citation>
    <scope>NUCLEOTIDE SEQUENCE</scope>
</reference>
<dbReference type="InterPro" id="IPR015943">
    <property type="entry name" value="WD40/YVTN_repeat-like_dom_sf"/>
</dbReference>
<dbReference type="OrthoDB" id="27537at2759"/>
<dbReference type="Gene3D" id="2.130.10.10">
    <property type="entry name" value="YVTN repeat-like/Quinoprotein amine dehydrogenase"/>
    <property type="match status" value="2"/>
</dbReference>
<dbReference type="EMBL" id="CAJPEX010000920">
    <property type="protein sequence ID" value="CAG0917628.1"/>
    <property type="molecule type" value="Genomic_DNA"/>
</dbReference>
<evidence type="ECO:0000313" key="7">
    <source>
        <dbReference type="EMBL" id="CAD7277476.1"/>
    </source>
</evidence>
<evidence type="ECO:0000256" key="1">
    <source>
        <dbReference type="ARBA" id="ARBA00004123"/>
    </source>
</evidence>
<organism evidence="7">
    <name type="scientific">Notodromas monacha</name>
    <dbReference type="NCBI Taxonomy" id="399045"/>
    <lineage>
        <taxon>Eukaryota</taxon>
        <taxon>Metazoa</taxon>
        <taxon>Ecdysozoa</taxon>
        <taxon>Arthropoda</taxon>
        <taxon>Crustacea</taxon>
        <taxon>Oligostraca</taxon>
        <taxon>Ostracoda</taxon>
        <taxon>Podocopa</taxon>
        <taxon>Podocopida</taxon>
        <taxon>Cypridocopina</taxon>
        <taxon>Cypridoidea</taxon>
        <taxon>Cyprididae</taxon>
        <taxon>Notodromas</taxon>
    </lineage>
</organism>
<evidence type="ECO:0000256" key="6">
    <source>
        <dbReference type="PROSITE-ProRule" id="PRU00221"/>
    </source>
</evidence>